<protein>
    <submittedName>
        <fullName evidence="1">Uncharacterized protein</fullName>
    </submittedName>
</protein>
<dbReference type="AlphaFoldDB" id="A0A6C0HGY9"/>
<sequence>MSSVLYQTFYPYNKFDDGQTICKLEKWMLSKTILSCISRNNHSIHVDMNTPLPEKTCVARKAQMTQNSQFIVPDKMDTLFWCLYISYYGEEKYLAIGNKYGNAEISEKQKIMETLKSNKNALKNLNRKITIGAAQEIMSDLMTNMKTSLLSLVAFAVYYKKNILLLNTINKTFLEYRYDDRTILTTETTEELGPWLIIKYTEKKKYGFYSTEREDISDIKSEYTYIHSPDKPLKGISTYKMGELVEIASKIPELQLQIGVNQTDGFRTISVETRMKTPKESKMSKPELYGKIWHSLLWS</sequence>
<name>A0A6C0HGY9_9ZZZZ</name>
<dbReference type="EMBL" id="MN739956">
    <property type="protein sequence ID" value="QHT79898.1"/>
    <property type="molecule type" value="Genomic_DNA"/>
</dbReference>
<evidence type="ECO:0000313" key="1">
    <source>
        <dbReference type="EMBL" id="QHT79898.1"/>
    </source>
</evidence>
<accession>A0A6C0HGY9</accession>
<proteinExistence type="predicted"/>
<reference evidence="1" key="1">
    <citation type="journal article" date="2020" name="Nature">
        <title>Giant virus diversity and host interactions through global metagenomics.</title>
        <authorList>
            <person name="Schulz F."/>
            <person name="Roux S."/>
            <person name="Paez-Espino D."/>
            <person name="Jungbluth S."/>
            <person name="Walsh D.A."/>
            <person name="Denef V.J."/>
            <person name="McMahon K.D."/>
            <person name="Konstantinidis K.T."/>
            <person name="Eloe-Fadrosh E.A."/>
            <person name="Kyrpides N.C."/>
            <person name="Woyke T."/>
        </authorList>
    </citation>
    <scope>NUCLEOTIDE SEQUENCE</scope>
    <source>
        <strain evidence="1">GVMAG-M-3300023184-105</strain>
    </source>
</reference>
<organism evidence="1">
    <name type="scientific">viral metagenome</name>
    <dbReference type="NCBI Taxonomy" id="1070528"/>
    <lineage>
        <taxon>unclassified sequences</taxon>
        <taxon>metagenomes</taxon>
        <taxon>organismal metagenomes</taxon>
    </lineage>
</organism>